<feature type="compositionally biased region" description="Polar residues" evidence="14">
    <location>
        <begin position="201"/>
        <end position="211"/>
    </location>
</feature>
<dbReference type="InterPro" id="IPR036097">
    <property type="entry name" value="HisK_dim/P_sf"/>
</dbReference>
<dbReference type="InterPro" id="IPR005467">
    <property type="entry name" value="His_kinase_dom"/>
</dbReference>
<feature type="region of interest" description="Disordered" evidence="14">
    <location>
        <begin position="186"/>
        <end position="216"/>
    </location>
</feature>
<dbReference type="Gene3D" id="1.10.287.130">
    <property type="match status" value="1"/>
</dbReference>
<dbReference type="Proteomes" id="UP000078148">
    <property type="component" value="Chromosome"/>
</dbReference>
<dbReference type="PROSITE" id="PS50110">
    <property type="entry name" value="RESPONSE_REGULATORY"/>
    <property type="match status" value="1"/>
</dbReference>
<evidence type="ECO:0000256" key="12">
    <source>
        <dbReference type="ARBA" id="ARBA00074306"/>
    </source>
</evidence>
<keyword evidence="7" id="KW-0418">Kinase</keyword>
<dbReference type="STRING" id="1616788.AR543_12955"/>
<reference evidence="18" key="1">
    <citation type="submission" date="2015-10" db="EMBL/GenBank/DDBJ databases">
        <title>Genome of Paenibacillus bovis sp. nov.</title>
        <authorList>
            <person name="Wu Z."/>
            <person name="Gao C."/>
            <person name="Liu Z."/>
            <person name="Zheng H."/>
        </authorList>
    </citation>
    <scope>NUCLEOTIDE SEQUENCE [LARGE SCALE GENOMIC DNA]</scope>
    <source>
        <strain evidence="18">BD3526</strain>
    </source>
</reference>
<dbReference type="GO" id="GO:0000155">
    <property type="term" value="F:phosphorelay sensor kinase activity"/>
    <property type="evidence" value="ECO:0007669"/>
    <property type="project" value="InterPro"/>
</dbReference>
<evidence type="ECO:0000256" key="9">
    <source>
        <dbReference type="ARBA" id="ARBA00023012"/>
    </source>
</evidence>
<evidence type="ECO:0000313" key="17">
    <source>
        <dbReference type="EMBL" id="ANF96827.1"/>
    </source>
</evidence>
<evidence type="ECO:0000256" key="8">
    <source>
        <dbReference type="ARBA" id="ARBA00022840"/>
    </source>
</evidence>
<comment type="catalytic activity">
    <reaction evidence="1">
        <text>ATP + protein L-histidine = ADP + protein N-phospho-L-histidine.</text>
        <dbReference type="EC" id="2.7.13.3"/>
    </reaction>
</comment>
<feature type="modified residue" description="4-aspartylphosphate" evidence="13">
    <location>
        <position position="530"/>
    </location>
</feature>
<evidence type="ECO:0000256" key="13">
    <source>
        <dbReference type="PROSITE-ProRule" id="PRU00169"/>
    </source>
</evidence>
<dbReference type="InterPro" id="IPR004358">
    <property type="entry name" value="Sig_transdc_His_kin-like_C"/>
</dbReference>
<dbReference type="SUPFAM" id="SSF55874">
    <property type="entry name" value="ATPase domain of HSP90 chaperone/DNA topoisomerase II/histidine kinase"/>
    <property type="match status" value="1"/>
</dbReference>
<evidence type="ECO:0000256" key="10">
    <source>
        <dbReference type="ARBA" id="ARBA00064003"/>
    </source>
</evidence>
<evidence type="ECO:0000256" key="5">
    <source>
        <dbReference type="ARBA" id="ARBA00022679"/>
    </source>
</evidence>
<name>A0A172ZHQ9_9BACL</name>
<dbReference type="SUPFAM" id="SSF52172">
    <property type="entry name" value="CheY-like"/>
    <property type="match status" value="1"/>
</dbReference>
<dbReference type="GO" id="GO:0005524">
    <property type="term" value="F:ATP binding"/>
    <property type="evidence" value="ECO:0007669"/>
    <property type="project" value="UniProtKB-KW"/>
</dbReference>
<evidence type="ECO:0000256" key="2">
    <source>
        <dbReference type="ARBA" id="ARBA00006402"/>
    </source>
</evidence>
<dbReference type="FunFam" id="1.10.287.130:FF:000002">
    <property type="entry name" value="Two-component osmosensing histidine kinase"/>
    <property type="match status" value="1"/>
</dbReference>
<comment type="subunit">
    <text evidence="10">At low DSF concentrations, interacts with RpfF.</text>
</comment>
<keyword evidence="9" id="KW-0902">Two-component regulatory system</keyword>
<dbReference type="SMART" id="SM00387">
    <property type="entry name" value="HATPase_c"/>
    <property type="match status" value="1"/>
</dbReference>
<dbReference type="PANTHER" id="PTHR45339:SF1">
    <property type="entry name" value="HYBRID SIGNAL TRANSDUCTION HISTIDINE KINASE J"/>
    <property type="match status" value="1"/>
</dbReference>
<evidence type="ECO:0000256" key="6">
    <source>
        <dbReference type="ARBA" id="ARBA00022741"/>
    </source>
</evidence>
<dbReference type="CDD" id="cd00082">
    <property type="entry name" value="HisKA"/>
    <property type="match status" value="1"/>
</dbReference>
<evidence type="ECO:0000256" key="7">
    <source>
        <dbReference type="ARBA" id="ARBA00022777"/>
    </source>
</evidence>
<dbReference type="SUPFAM" id="SSF47384">
    <property type="entry name" value="Homodimeric domain of signal transducing histidine kinase"/>
    <property type="match status" value="1"/>
</dbReference>
<evidence type="ECO:0000256" key="14">
    <source>
        <dbReference type="SAM" id="MobiDB-lite"/>
    </source>
</evidence>
<feature type="domain" description="Response regulatory" evidence="16">
    <location>
        <begin position="482"/>
        <end position="600"/>
    </location>
</feature>
<dbReference type="PROSITE" id="PS50109">
    <property type="entry name" value="HIS_KIN"/>
    <property type="match status" value="1"/>
</dbReference>
<dbReference type="InterPro" id="IPR001789">
    <property type="entry name" value="Sig_transdc_resp-reg_receiver"/>
</dbReference>
<accession>A0A172ZHQ9</accession>
<sequence>MTTEPQQLHELLNANRSSHILYMYNDWSSYLDRLVSFIKAGLEQRSYVLIAEDHAIYSQAIDRLQPEWMSTRHGLVYHIDQASCRTFSPDAPFDPLFDYFTNHLCSSEDDQLLPVYMWVRQEQADTATAYDSYSSCDEWSGTIETFAKKVCICARDANQVSAAAQLQLMRNYPYLMTDQELVPSPLYTAPSASDKGEPDQSLATLNSSQQDKTPEGLVEQQIVEQTVRAKSEFLAMMSHEIRTPMNGVIGMTQLLLDSPDLSEQHREYVQIIAKSGQSLLAIINDILDFSKIEAGKTTLVEEPFNIYHLMAETLDLMLVRAKEKNLEVSLSIHPRIPEWLLGDPKRLRQVLLNLISNAIKFTIDGSIKIAARLLDNSIDPLLIQFSVTDSGIGIPADKMDYLFQPFHQLDNHITRTTEGTGLGLAISKSLVELMNGHIWIESLPTRGTCFCFTASFRPEESAVALTETVAQNKRIQLRSPLNILIARESIASGNQLQKLLLNLGYTADVTSNQQLAESIKKSAYHIIFIDLPVAGKEFDQLLQDNRSVHPLPDGVQPYWIGIVDKERKNEQYQLLQTSLNEYLTEPLSADQIAEVLRRYENHYGQHGPDSLNS</sequence>
<dbReference type="InterPro" id="IPR011006">
    <property type="entry name" value="CheY-like_superfamily"/>
</dbReference>
<dbReference type="EC" id="2.7.13.3" evidence="3"/>
<dbReference type="CDD" id="cd16922">
    <property type="entry name" value="HATPase_EvgS-ArcB-TorS-like"/>
    <property type="match status" value="1"/>
</dbReference>
<dbReference type="AlphaFoldDB" id="A0A172ZHQ9"/>
<dbReference type="KEGG" id="pbv:AR543_12955"/>
<dbReference type="InterPro" id="IPR003661">
    <property type="entry name" value="HisK_dim/P_dom"/>
</dbReference>
<organism evidence="17 18">
    <name type="scientific">Paenibacillus bovis</name>
    <dbReference type="NCBI Taxonomy" id="1616788"/>
    <lineage>
        <taxon>Bacteria</taxon>
        <taxon>Bacillati</taxon>
        <taxon>Bacillota</taxon>
        <taxon>Bacilli</taxon>
        <taxon>Bacillales</taxon>
        <taxon>Paenibacillaceae</taxon>
        <taxon>Paenibacillus</taxon>
    </lineage>
</organism>
<dbReference type="OrthoDB" id="9815750at2"/>
<gene>
    <name evidence="17" type="ORF">AR543_12955</name>
</gene>
<dbReference type="Gene3D" id="3.30.565.10">
    <property type="entry name" value="Histidine kinase-like ATPase, C-terminal domain"/>
    <property type="match status" value="1"/>
</dbReference>
<dbReference type="SMART" id="SM00388">
    <property type="entry name" value="HisKA"/>
    <property type="match status" value="1"/>
</dbReference>
<reference evidence="17 18" key="2">
    <citation type="journal article" date="2016" name="Int. J. Syst. Evol. Microbiol.">
        <title>Paenibacillus bovis sp. nov., isolated from raw yak (Bos grunniens) milk.</title>
        <authorList>
            <person name="Gao C."/>
            <person name="Han J."/>
            <person name="Liu Z."/>
            <person name="Xu X."/>
            <person name="Hang F."/>
            <person name="Wu Z."/>
        </authorList>
    </citation>
    <scope>NUCLEOTIDE SEQUENCE [LARGE SCALE GENOMIC DNA]</scope>
    <source>
        <strain evidence="17 18">BD3526</strain>
    </source>
</reference>
<keyword evidence="4 13" id="KW-0597">Phosphoprotein</keyword>
<evidence type="ECO:0000256" key="3">
    <source>
        <dbReference type="ARBA" id="ARBA00012438"/>
    </source>
</evidence>
<dbReference type="RefSeq" id="WP_060534933.1">
    <property type="nucleotide sequence ID" value="NZ_CP013023.1"/>
</dbReference>
<dbReference type="Pfam" id="PF02518">
    <property type="entry name" value="HATPase_c"/>
    <property type="match status" value="1"/>
</dbReference>
<dbReference type="EMBL" id="CP013023">
    <property type="protein sequence ID" value="ANF96827.1"/>
    <property type="molecule type" value="Genomic_DNA"/>
</dbReference>
<evidence type="ECO:0000256" key="1">
    <source>
        <dbReference type="ARBA" id="ARBA00000085"/>
    </source>
</evidence>
<keyword evidence="5" id="KW-0808">Transferase</keyword>
<dbReference type="PRINTS" id="PR00344">
    <property type="entry name" value="BCTRLSENSOR"/>
</dbReference>
<dbReference type="InterPro" id="IPR036890">
    <property type="entry name" value="HATPase_C_sf"/>
</dbReference>
<dbReference type="PANTHER" id="PTHR45339">
    <property type="entry name" value="HYBRID SIGNAL TRANSDUCTION HISTIDINE KINASE J"/>
    <property type="match status" value="1"/>
</dbReference>
<protein>
    <recommendedName>
        <fullName evidence="12">Circadian input-output histidine kinase CikA</fullName>
        <ecNumber evidence="3">2.7.13.3</ecNumber>
    </recommendedName>
    <alternativeName>
        <fullName evidence="11">Sensory/regulatory protein RpfC</fullName>
    </alternativeName>
</protein>
<evidence type="ECO:0000259" key="15">
    <source>
        <dbReference type="PROSITE" id="PS50109"/>
    </source>
</evidence>
<evidence type="ECO:0000313" key="18">
    <source>
        <dbReference type="Proteomes" id="UP000078148"/>
    </source>
</evidence>
<keyword evidence="8" id="KW-0067">ATP-binding</keyword>
<dbReference type="Gene3D" id="3.40.50.2300">
    <property type="match status" value="1"/>
</dbReference>
<dbReference type="InterPro" id="IPR003594">
    <property type="entry name" value="HATPase_dom"/>
</dbReference>
<evidence type="ECO:0000259" key="16">
    <source>
        <dbReference type="PROSITE" id="PS50110"/>
    </source>
</evidence>
<comment type="similarity">
    <text evidence="2">In the N-terminal section; belongs to the phytochrome family.</text>
</comment>
<dbReference type="FunFam" id="3.30.565.10:FF:000010">
    <property type="entry name" value="Sensor histidine kinase RcsC"/>
    <property type="match status" value="1"/>
</dbReference>
<keyword evidence="18" id="KW-1185">Reference proteome</keyword>
<evidence type="ECO:0000256" key="4">
    <source>
        <dbReference type="ARBA" id="ARBA00022553"/>
    </source>
</evidence>
<proteinExistence type="inferred from homology"/>
<keyword evidence="6" id="KW-0547">Nucleotide-binding</keyword>
<evidence type="ECO:0000256" key="11">
    <source>
        <dbReference type="ARBA" id="ARBA00068150"/>
    </source>
</evidence>
<dbReference type="Pfam" id="PF00512">
    <property type="entry name" value="HisKA"/>
    <property type="match status" value="1"/>
</dbReference>
<feature type="domain" description="Histidine kinase" evidence="15">
    <location>
        <begin position="236"/>
        <end position="458"/>
    </location>
</feature>